<feature type="region of interest" description="Disordered" evidence="6">
    <location>
        <begin position="1"/>
        <end position="39"/>
    </location>
</feature>
<evidence type="ECO:0000313" key="9">
    <source>
        <dbReference type="Proteomes" id="UP000834106"/>
    </source>
</evidence>
<keyword evidence="2" id="KW-0479">Metal-binding</keyword>
<keyword evidence="4" id="KW-0862">Zinc</keyword>
<dbReference type="Pfam" id="PF07227">
    <property type="entry name" value="PHD_Oberon"/>
    <property type="match status" value="1"/>
</dbReference>
<evidence type="ECO:0000256" key="4">
    <source>
        <dbReference type="ARBA" id="ARBA00022833"/>
    </source>
</evidence>
<dbReference type="CDD" id="cd15521">
    <property type="entry name" value="PHD_VIN3_plant"/>
    <property type="match status" value="1"/>
</dbReference>
<dbReference type="PANTHER" id="PTHR46286">
    <property type="entry name" value="VIN3-LIKE PROTEIN 2-RELATED"/>
    <property type="match status" value="1"/>
</dbReference>
<organism evidence="8 9">
    <name type="scientific">Fraxinus pennsylvanica</name>
    <dbReference type="NCBI Taxonomy" id="56036"/>
    <lineage>
        <taxon>Eukaryota</taxon>
        <taxon>Viridiplantae</taxon>
        <taxon>Streptophyta</taxon>
        <taxon>Embryophyta</taxon>
        <taxon>Tracheophyta</taxon>
        <taxon>Spermatophyta</taxon>
        <taxon>Magnoliopsida</taxon>
        <taxon>eudicotyledons</taxon>
        <taxon>Gunneridae</taxon>
        <taxon>Pentapetalae</taxon>
        <taxon>asterids</taxon>
        <taxon>lamiids</taxon>
        <taxon>Lamiales</taxon>
        <taxon>Oleaceae</taxon>
        <taxon>Oleeae</taxon>
        <taxon>Fraxinus</taxon>
    </lineage>
</organism>
<dbReference type="InterPro" id="IPR013783">
    <property type="entry name" value="Ig-like_fold"/>
</dbReference>
<sequence>MDTPMASKKTLKNLESKRASSSPEDQPSRKQRKRENHVRIPPATELFADTKCPNSWICKNSACRATISTDDTFCKRCSCCICHLFDDNKDPSLWLECSSESVSGDSCGLSCHIECALQRWKVGVVDLGQLMHLDGSYCCASCGKVSGILGYWKKQLTIAKDARRVDILCYRIFLSYRLLEGTSRFKELHQFIKEAKEKLETEVGPLNDSTKMARGIVSRLSVAGDVQTLCSLAIEKADGLLASNCSTSLNNIESSLPAACKFVFEEIASSSVLVKLIEISTAPYDGIEGYKLWYCKTREETYTKEPIKVFPRSQGRIWISNLQPCTEYSFRIVSFAEAGDLGHSEAKCFTKSIEIIHKNSNSLAANLRKENSEDGGRSDAKQDHKTVTDTETNSEFKVQDLGKILRLAWAQEQGFLKGLHGADVKICSRDHSFINPETVIEDRFQSIPRKIDLNVSSVPDLNEEFAPPVESSRDNWNHMKTNDGSAVDSRVEACLKMTHNTNVEMQDSISNLTNGSPSQAGNVSGSLDENFEYCVKIIRWLECEGHIKEEFRKKFLTWFSLRSSKQERRVVQTFIKTLMEDPSSLAEQLVDSFSEIIAVSGKRPRNGFCGELWH</sequence>
<keyword evidence="5" id="KW-0539">Nucleus</keyword>
<dbReference type="Pfam" id="PF23380">
    <property type="entry name" value="VIN3_C"/>
    <property type="match status" value="1"/>
</dbReference>
<comment type="subcellular location">
    <subcellularLocation>
        <location evidence="1">Nucleus</location>
    </subcellularLocation>
</comment>
<dbReference type="PANTHER" id="PTHR46286:SF1">
    <property type="entry name" value="VIN3-LIKE PROTEIN 1"/>
    <property type="match status" value="1"/>
</dbReference>
<dbReference type="InterPro" id="IPR032881">
    <property type="entry name" value="Oberon-like_PHD"/>
</dbReference>
<dbReference type="GO" id="GO:0008270">
    <property type="term" value="F:zinc ion binding"/>
    <property type="evidence" value="ECO:0007669"/>
    <property type="project" value="UniProtKB-KW"/>
</dbReference>
<dbReference type="GO" id="GO:0010048">
    <property type="term" value="P:vernalization response"/>
    <property type="evidence" value="ECO:0007669"/>
    <property type="project" value="InterPro"/>
</dbReference>
<dbReference type="PROSITE" id="PS50853">
    <property type="entry name" value="FN3"/>
    <property type="match status" value="1"/>
</dbReference>
<evidence type="ECO:0000256" key="6">
    <source>
        <dbReference type="SAM" id="MobiDB-lite"/>
    </source>
</evidence>
<protein>
    <recommendedName>
        <fullName evidence="7">Fibronectin type-III domain-containing protein</fullName>
    </recommendedName>
</protein>
<dbReference type="InterPro" id="IPR058585">
    <property type="entry name" value="Fn3_VIN3"/>
</dbReference>
<keyword evidence="3" id="KW-0863">Zinc-finger</keyword>
<evidence type="ECO:0000256" key="3">
    <source>
        <dbReference type="ARBA" id="ARBA00022771"/>
    </source>
</evidence>
<evidence type="ECO:0000313" key="8">
    <source>
        <dbReference type="EMBL" id="CAI9767027.1"/>
    </source>
</evidence>
<dbReference type="InterPro" id="IPR044514">
    <property type="entry name" value="VIN3-like"/>
</dbReference>
<reference evidence="8" key="1">
    <citation type="submission" date="2023-05" db="EMBL/GenBank/DDBJ databases">
        <authorList>
            <person name="Huff M."/>
        </authorList>
    </citation>
    <scope>NUCLEOTIDE SEQUENCE</scope>
</reference>
<gene>
    <name evidence="8" type="ORF">FPE_LOCUS14457</name>
</gene>
<dbReference type="InterPro" id="IPR056990">
    <property type="entry name" value="VIN3-like_C"/>
</dbReference>
<dbReference type="EMBL" id="OU503043">
    <property type="protein sequence ID" value="CAI9767027.1"/>
    <property type="molecule type" value="Genomic_DNA"/>
</dbReference>
<evidence type="ECO:0000256" key="1">
    <source>
        <dbReference type="ARBA" id="ARBA00004123"/>
    </source>
</evidence>
<dbReference type="GO" id="GO:0040029">
    <property type="term" value="P:epigenetic regulation of gene expression"/>
    <property type="evidence" value="ECO:0007669"/>
    <property type="project" value="InterPro"/>
</dbReference>
<proteinExistence type="predicted"/>
<dbReference type="Pfam" id="PF23376">
    <property type="entry name" value="Fn3_VIN3"/>
    <property type="match status" value="1"/>
</dbReference>
<dbReference type="Gene3D" id="2.60.40.10">
    <property type="entry name" value="Immunoglobulins"/>
    <property type="match status" value="1"/>
</dbReference>
<dbReference type="AlphaFoldDB" id="A0AAD1ZC18"/>
<evidence type="ECO:0000259" key="7">
    <source>
        <dbReference type="PROSITE" id="PS50853"/>
    </source>
</evidence>
<dbReference type="InterPro" id="IPR003961">
    <property type="entry name" value="FN3_dom"/>
</dbReference>
<dbReference type="SUPFAM" id="SSF49265">
    <property type="entry name" value="Fibronectin type III"/>
    <property type="match status" value="1"/>
</dbReference>
<evidence type="ECO:0000256" key="2">
    <source>
        <dbReference type="ARBA" id="ARBA00022723"/>
    </source>
</evidence>
<evidence type="ECO:0000256" key="5">
    <source>
        <dbReference type="ARBA" id="ARBA00023242"/>
    </source>
</evidence>
<dbReference type="InterPro" id="IPR036116">
    <property type="entry name" value="FN3_sf"/>
</dbReference>
<accession>A0AAD1ZC18</accession>
<dbReference type="Proteomes" id="UP000834106">
    <property type="component" value="Chromosome 8"/>
</dbReference>
<feature type="domain" description="Fibronectin type-III" evidence="7">
    <location>
        <begin position="256"/>
        <end position="355"/>
    </location>
</feature>
<dbReference type="GO" id="GO:0005634">
    <property type="term" value="C:nucleus"/>
    <property type="evidence" value="ECO:0007669"/>
    <property type="project" value="UniProtKB-SubCell"/>
</dbReference>
<feature type="region of interest" description="Disordered" evidence="6">
    <location>
        <begin position="368"/>
        <end position="392"/>
    </location>
</feature>
<dbReference type="CDD" id="cd00063">
    <property type="entry name" value="FN3"/>
    <property type="match status" value="1"/>
</dbReference>
<keyword evidence="9" id="KW-1185">Reference proteome</keyword>
<name>A0AAD1ZC18_9LAMI</name>
<feature type="compositionally biased region" description="Basic and acidic residues" evidence="6">
    <location>
        <begin position="368"/>
        <end position="388"/>
    </location>
</feature>